<reference evidence="12" key="2">
    <citation type="submission" date="2013-10" db="EMBL/GenBank/DDBJ databases">
        <authorList>
            <person name="Aslett M."/>
        </authorList>
    </citation>
    <scope>NUCLEOTIDE SEQUENCE [LARGE SCALE GENOMIC DNA]</scope>
    <source>
        <strain evidence="12">Houghton</strain>
    </source>
</reference>
<dbReference type="PANTHER" id="PTHR22069">
    <property type="entry name" value="MITOCHONDRIAL RIBOSOMAL PROTEIN S18"/>
    <property type="match status" value="1"/>
</dbReference>
<evidence type="ECO:0000256" key="7">
    <source>
        <dbReference type="ARBA" id="ARBA00023273"/>
    </source>
</evidence>
<evidence type="ECO:0000256" key="4">
    <source>
        <dbReference type="ARBA" id="ARBA00022846"/>
    </source>
</evidence>
<evidence type="ECO:0000313" key="12">
    <source>
        <dbReference type="EMBL" id="CDJ50511.1"/>
    </source>
</evidence>
<proteinExistence type="inferred from homology"/>
<dbReference type="Proteomes" id="UP000030750">
    <property type="component" value="Unassembled WGS sequence"/>
</dbReference>
<keyword evidence="5" id="KW-0969">Cilium</keyword>
<dbReference type="VEuPathDB" id="ToxoDB:EBH_0034330"/>
<evidence type="ECO:0000256" key="11">
    <source>
        <dbReference type="SAM" id="MobiDB-lite"/>
    </source>
</evidence>
<dbReference type="Pfam" id="PF04712">
    <property type="entry name" value="Radial_spoke"/>
    <property type="match status" value="1"/>
</dbReference>
<evidence type="ECO:0000256" key="6">
    <source>
        <dbReference type="ARBA" id="ARBA00023212"/>
    </source>
</evidence>
<dbReference type="GO" id="GO:0001534">
    <property type="term" value="C:radial spoke"/>
    <property type="evidence" value="ECO:0007669"/>
    <property type="project" value="InterPro"/>
</dbReference>
<keyword evidence="6" id="KW-0206">Cytoskeleton</keyword>
<evidence type="ECO:0000256" key="3">
    <source>
        <dbReference type="ARBA" id="ARBA00022794"/>
    </source>
</evidence>
<protein>
    <recommendedName>
        <fullName evidence="10">Radial spoke head protein 9 homolog</fullName>
    </recommendedName>
</protein>
<dbReference type="PANTHER" id="PTHR22069:SF0">
    <property type="entry name" value="RADIAL SPOKE HEAD PROTEIN 9 HOMOLOG"/>
    <property type="match status" value="1"/>
</dbReference>
<gene>
    <name evidence="12" type="ORF">EBH_0034330</name>
</gene>
<comment type="subcellular location">
    <subcellularLocation>
        <location evidence="8">Cell projection</location>
        <location evidence="8">Kinocilium</location>
    </subcellularLocation>
    <subcellularLocation>
        <location evidence="1">Cytoplasm</location>
        <location evidence="1">Cytoskeleton</location>
        <location evidence="1">Flagellum axoneme</location>
    </subcellularLocation>
</comment>
<feature type="compositionally biased region" description="Low complexity" evidence="11">
    <location>
        <begin position="113"/>
        <end position="125"/>
    </location>
</feature>
<feature type="compositionally biased region" description="Basic and acidic residues" evidence="11">
    <location>
        <begin position="88"/>
        <end position="100"/>
    </location>
</feature>
<evidence type="ECO:0000313" key="13">
    <source>
        <dbReference type="Proteomes" id="UP000030750"/>
    </source>
</evidence>
<organism evidence="12 13">
    <name type="scientific">Eimeria brunetti</name>
    <dbReference type="NCBI Taxonomy" id="51314"/>
    <lineage>
        <taxon>Eukaryota</taxon>
        <taxon>Sar</taxon>
        <taxon>Alveolata</taxon>
        <taxon>Apicomplexa</taxon>
        <taxon>Conoidasida</taxon>
        <taxon>Coccidia</taxon>
        <taxon>Eucoccidiorida</taxon>
        <taxon>Eimeriorina</taxon>
        <taxon>Eimeriidae</taxon>
        <taxon>Eimeria</taxon>
    </lineage>
</organism>
<keyword evidence="7" id="KW-0966">Cell projection</keyword>
<evidence type="ECO:0000256" key="9">
    <source>
        <dbReference type="ARBA" id="ARBA00038319"/>
    </source>
</evidence>
<dbReference type="AlphaFoldDB" id="U6LK21"/>
<name>U6LK21_9EIME</name>
<keyword evidence="3" id="KW-0970">Cilium biogenesis/degradation</keyword>
<keyword evidence="13" id="KW-1185">Reference proteome</keyword>
<evidence type="ECO:0000256" key="2">
    <source>
        <dbReference type="ARBA" id="ARBA00022490"/>
    </source>
</evidence>
<dbReference type="GO" id="GO:0060294">
    <property type="term" value="P:cilium movement involved in cell motility"/>
    <property type="evidence" value="ECO:0007669"/>
    <property type="project" value="InterPro"/>
</dbReference>
<evidence type="ECO:0000256" key="10">
    <source>
        <dbReference type="ARBA" id="ARBA00041080"/>
    </source>
</evidence>
<evidence type="ECO:0000256" key="1">
    <source>
        <dbReference type="ARBA" id="ARBA00004611"/>
    </source>
</evidence>
<comment type="similarity">
    <text evidence="9">Belongs to the flagellar radial spoke RSP9 family.</text>
</comment>
<dbReference type="GO" id="GO:0035082">
    <property type="term" value="P:axoneme assembly"/>
    <property type="evidence" value="ECO:0007669"/>
    <property type="project" value="InterPro"/>
</dbReference>
<dbReference type="InterPro" id="IPR006802">
    <property type="entry name" value="Radial_spoke"/>
</dbReference>
<sequence>MEASALEEGMRHLSGVGNTLNVYEITSLQLALMTLQKKTKADKVYFWGRIRAHNDDYYIAFALEESEYIYPRKKMYFSTSQFDFRPLPEGEVNRDRERPDAIVLTGDPTRVIQSPDDAASPAAEAQSDEEEGGGAWSST</sequence>
<feature type="region of interest" description="Disordered" evidence="11">
    <location>
        <begin position="88"/>
        <end position="139"/>
    </location>
</feature>
<dbReference type="OrthoDB" id="329019at2759"/>
<keyword evidence="4" id="KW-0282">Flagellum</keyword>
<accession>U6LK21</accession>
<dbReference type="GO" id="GO:0044458">
    <property type="term" value="P:motile cilium assembly"/>
    <property type="evidence" value="ECO:0007669"/>
    <property type="project" value="TreeGrafter"/>
</dbReference>
<keyword evidence="2" id="KW-0963">Cytoplasm</keyword>
<evidence type="ECO:0000256" key="8">
    <source>
        <dbReference type="ARBA" id="ARBA00037822"/>
    </source>
</evidence>
<dbReference type="EMBL" id="HG712270">
    <property type="protein sequence ID" value="CDJ50511.1"/>
    <property type="molecule type" value="Genomic_DNA"/>
</dbReference>
<evidence type="ECO:0000256" key="5">
    <source>
        <dbReference type="ARBA" id="ARBA00023069"/>
    </source>
</evidence>
<reference evidence="12" key="1">
    <citation type="submission" date="2013-10" db="EMBL/GenBank/DDBJ databases">
        <title>Genomic analysis of the causative agents of coccidiosis in chickens.</title>
        <authorList>
            <person name="Reid A.J."/>
            <person name="Blake D."/>
            <person name="Billington K."/>
            <person name="Browne H."/>
            <person name="Dunn M."/>
            <person name="Hung S."/>
            <person name="Kawahara F."/>
            <person name="Miranda-Saavedra D."/>
            <person name="Mourier T."/>
            <person name="Nagra H."/>
            <person name="Otto T.D."/>
            <person name="Rawlings N."/>
            <person name="Sanchez A."/>
            <person name="Sanders M."/>
            <person name="Subramaniam C."/>
            <person name="Tay Y."/>
            <person name="Dear P."/>
            <person name="Doerig C."/>
            <person name="Gruber A."/>
            <person name="Parkinson J."/>
            <person name="Shirley M."/>
            <person name="Wan K.L."/>
            <person name="Berriman M."/>
            <person name="Tomley F."/>
            <person name="Pain A."/>
        </authorList>
    </citation>
    <scope>NUCLEOTIDE SEQUENCE [LARGE SCALE GENOMIC DNA]</scope>
    <source>
        <strain evidence="12">Houghton</strain>
    </source>
</reference>
<dbReference type="InterPro" id="IPR055316">
    <property type="entry name" value="RSP9"/>
</dbReference>